<dbReference type="Gene3D" id="3.90.1680.10">
    <property type="entry name" value="SOS response associated peptidase-like"/>
    <property type="match status" value="1"/>
</dbReference>
<dbReference type="PANTHER" id="PTHR13604">
    <property type="entry name" value="DC12-RELATED"/>
    <property type="match status" value="1"/>
</dbReference>
<accession>A0A840DB53</accession>
<dbReference type="GO" id="GO:0003697">
    <property type="term" value="F:single-stranded DNA binding"/>
    <property type="evidence" value="ECO:0007669"/>
    <property type="project" value="InterPro"/>
</dbReference>
<dbReference type="GO" id="GO:0006508">
    <property type="term" value="P:proteolysis"/>
    <property type="evidence" value="ECO:0007669"/>
    <property type="project" value="UniProtKB-KW"/>
</dbReference>
<dbReference type="AlphaFoldDB" id="A0A840DB53"/>
<sequence>MSAKLIKLASRYSRKSTIVETHPHNLCEQDQINSWNFPKHPIITSSEEIQVFNWGLIPFWTKAKKEAKEIREMTFNAHADTIFEKPLFRESIMKRRCIVPSTGYFAWRREGNKKIPYHILLKGEEIFSMAGIFDLWLDQATGEGHSTFAIITTESNPLTSYIHNTNFRMPVILSKGDEERWLAPDLSKDEITSLLKPYCANLMKVNFVSHDRLIERNPNCPVTTI</sequence>
<dbReference type="GO" id="GO:0016829">
    <property type="term" value="F:lyase activity"/>
    <property type="evidence" value="ECO:0007669"/>
    <property type="project" value="UniProtKB-KW"/>
</dbReference>
<dbReference type="RefSeq" id="WP_317168570.1">
    <property type="nucleotide sequence ID" value="NZ_JACIER010000016.1"/>
</dbReference>
<gene>
    <name evidence="9" type="ORF">GGR06_003427</name>
</gene>
<dbReference type="SUPFAM" id="SSF143081">
    <property type="entry name" value="BB1717-like"/>
    <property type="match status" value="1"/>
</dbReference>
<keyword evidence="2 8" id="KW-0645">Protease</keyword>
<keyword evidence="6" id="KW-0238">DNA-binding</keyword>
<keyword evidence="10" id="KW-1185">Reference proteome</keyword>
<dbReference type="PANTHER" id="PTHR13604:SF0">
    <property type="entry name" value="ABASIC SITE PROCESSING PROTEIN HMCES"/>
    <property type="match status" value="1"/>
</dbReference>
<dbReference type="InterPro" id="IPR003738">
    <property type="entry name" value="SRAP"/>
</dbReference>
<evidence type="ECO:0000256" key="7">
    <source>
        <dbReference type="ARBA" id="ARBA00023239"/>
    </source>
</evidence>
<reference evidence="9" key="1">
    <citation type="submission" date="2020-08" db="EMBL/GenBank/DDBJ databases">
        <title>Genomic Encyclopedia of Type Strains, Phase IV (KMG-IV): sequencing the most valuable type-strain genomes for metagenomic binning, comparative biology and taxonomic classification.</title>
        <authorList>
            <person name="Goeker M."/>
        </authorList>
    </citation>
    <scope>NUCLEOTIDE SEQUENCE [LARGE SCALE GENOMIC DNA]</scope>
    <source>
        <strain evidence="9">DSM 105720</strain>
    </source>
</reference>
<evidence type="ECO:0000256" key="1">
    <source>
        <dbReference type="ARBA" id="ARBA00008136"/>
    </source>
</evidence>
<evidence type="ECO:0000256" key="8">
    <source>
        <dbReference type="RuleBase" id="RU364100"/>
    </source>
</evidence>
<keyword evidence="5" id="KW-0190">Covalent protein-DNA linkage</keyword>
<dbReference type="EMBL" id="JACIER010000016">
    <property type="protein sequence ID" value="MBB4045612.1"/>
    <property type="molecule type" value="Genomic_DNA"/>
</dbReference>
<dbReference type="Pfam" id="PF02586">
    <property type="entry name" value="SRAP"/>
    <property type="match status" value="1"/>
</dbReference>
<organism evidence="9 10">
    <name type="scientific">Bacteroides reticulotermitis</name>
    <dbReference type="NCBI Taxonomy" id="1133319"/>
    <lineage>
        <taxon>Bacteria</taxon>
        <taxon>Pseudomonadati</taxon>
        <taxon>Bacteroidota</taxon>
        <taxon>Bacteroidia</taxon>
        <taxon>Bacteroidales</taxon>
        <taxon>Bacteroidaceae</taxon>
        <taxon>Bacteroides</taxon>
    </lineage>
</organism>
<proteinExistence type="inferred from homology"/>
<keyword evidence="4 8" id="KW-0378">Hydrolase</keyword>
<keyword evidence="7" id="KW-0456">Lyase</keyword>
<keyword evidence="3" id="KW-0227">DNA damage</keyword>
<dbReference type="EC" id="3.4.-.-" evidence="8"/>
<dbReference type="GO" id="GO:0008233">
    <property type="term" value="F:peptidase activity"/>
    <property type="evidence" value="ECO:0007669"/>
    <property type="project" value="UniProtKB-KW"/>
</dbReference>
<dbReference type="InterPro" id="IPR036590">
    <property type="entry name" value="SRAP-like"/>
</dbReference>
<evidence type="ECO:0000313" key="10">
    <source>
        <dbReference type="Proteomes" id="UP000560658"/>
    </source>
</evidence>
<evidence type="ECO:0000256" key="6">
    <source>
        <dbReference type="ARBA" id="ARBA00023125"/>
    </source>
</evidence>
<protein>
    <recommendedName>
        <fullName evidence="8">Abasic site processing protein</fullName>
        <ecNumber evidence="8">3.4.-.-</ecNumber>
    </recommendedName>
</protein>
<evidence type="ECO:0000256" key="5">
    <source>
        <dbReference type="ARBA" id="ARBA00023124"/>
    </source>
</evidence>
<comment type="caution">
    <text evidence="9">The sequence shown here is derived from an EMBL/GenBank/DDBJ whole genome shotgun (WGS) entry which is preliminary data.</text>
</comment>
<evidence type="ECO:0000256" key="4">
    <source>
        <dbReference type="ARBA" id="ARBA00022801"/>
    </source>
</evidence>
<dbReference type="GO" id="GO:0106300">
    <property type="term" value="P:protein-DNA covalent cross-linking repair"/>
    <property type="evidence" value="ECO:0007669"/>
    <property type="project" value="InterPro"/>
</dbReference>
<evidence type="ECO:0000313" key="9">
    <source>
        <dbReference type="EMBL" id="MBB4045612.1"/>
    </source>
</evidence>
<dbReference type="Proteomes" id="UP000560658">
    <property type="component" value="Unassembled WGS sequence"/>
</dbReference>
<evidence type="ECO:0000256" key="2">
    <source>
        <dbReference type="ARBA" id="ARBA00022670"/>
    </source>
</evidence>
<evidence type="ECO:0000256" key="3">
    <source>
        <dbReference type="ARBA" id="ARBA00022763"/>
    </source>
</evidence>
<name>A0A840DB53_9BACE</name>
<comment type="similarity">
    <text evidence="1 8">Belongs to the SOS response-associated peptidase family.</text>
</comment>